<evidence type="ECO:0000313" key="3">
    <source>
        <dbReference type="Proteomes" id="UP000054279"/>
    </source>
</evidence>
<organism evidence="2 3">
    <name type="scientific">Sphaerobolus stellatus (strain SS14)</name>
    <dbReference type="NCBI Taxonomy" id="990650"/>
    <lineage>
        <taxon>Eukaryota</taxon>
        <taxon>Fungi</taxon>
        <taxon>Dikarya</taxon>
        <taxon>Basidiomycota</taxon>
        <taxon>Agaricomycotina</taxon>
        <taxon>Agaricomycetes</taxon>
        <taxon>Phallomycetidae</taxon>
        <taxon>Geastrales</taxon>
        <taxon>Sphaerobolaceae</taxon>
        <taxon>Sphaerobolus</taxon>
    </lineage>
</organism>
<dbReference type="OrthoDB" id="10010954at2759"/>
<dbReference type="AlphaFoldDB" id="A0A0C9VJU5"/>
<dbReference type="EMBL" id="KN837165">
    <property type="protein sequence ID" value="KIJ37925.1"/>
    <property type="molecule type" value="Genomic_DNA"/>
</dbReference>
<evidence type="ECO:0000256" key="1">
    <source>
        <dbReference type="SAM" id="Phobius"/>
    </source>
</evidence>
<sequence length="255" mass="29225">MSRFPHRSPRVFHKSFPTMDVVDQCLLTNHVVSFVLKLVCFVGAYSALEIFISHKPLGAPLRRPGDERPMTNGDILGFIAETKFKLILIYGIFEMCFEIFPHLAVCLYRIYRDSPCFPRKLFLGTALLIFTGTFLEQFAVRIFYFYIWKHLPLSYKVSGPIFHVCFIAVQIHGGRICLQISSKMRKECMDMKHQKSGRMLNMEPPSNQPMDLESNLEEANQGLVHSHTNGTESSIVLPMVMREGVPVIDHEIGRD</sequence>
<accession>A0A0C9VJU5</accession>
<feature type="transmembrane region" description="Helical" evidence="1">
    <location>
        <begin position="34"/>
        <end position="52"/>
    </location>
</feature>
<keyword evidence="1" id="KW-0472">Membrane</keyword>
<feature type="transmembrane region" description="Helical" evidence="1">
    <location>
        <begin position="122"/>
        <end position="148"/>
    </location>
</feature>
<evidence type="ECO:0000313" key="2">
    <source>
        <dbReference type="EMBL" id="KIJ37925.1"/>
    </source>
</evidence>
<proteinExistence type="predicted"/>
<keyword evidence="3" id="KW-1185">Reference proteome</keyword>
<reference evidence="2 3" key="1">
    <citation type="submission" date="2014-06" db="EMBL/GenBank/DDBJ databases">
        <title>Evolutionary Origins and Diversification of the Mycorrhizal Mutualists.</title>
        <authorList>
            <consortium name="DOE Joint Genome Institute"/>
            <consortium name="Mycorrhizal Genomics Consortium"/>
            <person name="Kohler A."/>
            <person name="Kuo A."/>
            <person name="Nagy L.G."/>
            <person name="Floudas D."/>
            <person name="Copeland A."/>
            <person name="Barry K.W."/>
            <person name="Cichocki N."/>
            <person name="Veneault-Fourrey C."/>
            <person name="LaButti K."/>
            <person name="Lindquist E.A."/>
            <person name="Lipzen A."/>
            <person name="Lundell T."/>
            <person name="Morin E."/>
            <person name="Murat C."/>
            <person name="Riley R."/>
            <person name="Ohm R."/>
            <person name="Sun H."/>
            <person name="Tunlid A."/>
            <person name="Henrissat B."/>
            <person name="Grigoriev I.V."/>
            <person name="Hibbett D.S."/>
            <person name="Martin F."/>
        </authorList>
    </citation>
    <scope>NUCLEOTIDE SEQUENCE [LARGE SCALE GENOMIC DNA]</scope>
    <source>
        <strain evidence="2 3">SS14</strain>
    </source>
</reference>
<feature type="transmembrane region" description="Helical" evidence="1">
    <location>
        <begin position="87"/>
        <end position="110"/>
    </location>
</feature>
<gene>
    <name evidence="2" type="ORF">M422DRAFT_259543</name>
</gene>
<dbReference type="HOGENOM" id="CLU_1090604_0_0_1"/>
<keyword evidence="1" id="KW-1133">Transmembrane helix</keyword>
<protein>
    <submittedName>
        <fullName evidence="2">Uncharacterized protein</fullName>
    </submittedName>
</protein>
<feature type="transmembrane region" description="Helical" evidence="1">
    <location>
        <begin position="160"/>
        <end position="178"/>
    </location>
</feature>
<dbReference type="Proteomes" id="UP000054279">
    <property type="component" value="Unassembled WGS sequence"/>
</dbReference>
<name>A0A0C9VJU5_SPHS4</name>
<keyword evidence="1" id="KW-0812">Transmembrane</keyword>